<comment type="caution">
    <text evidence="2">The sequence shown here is derived from an EMBL/GenBank/DDBJ whole genome shotgun (WGS) entry which is preliminary data.</text>
</comment>
<evidence type="ECO:0000313" key="3">
    <source>
        <dbReference type="Proteomes" id="UP000433788"/>
    </source>
</evidence>
<keyword evidence="1" id="KW-1133">Transmembrane helix</keyword>
<protein>
    <recommendedName>
        <fullName evidence="4">DUF2142 domain-containing protein</fullName>
    </recommendedName>
</protein>
<feature type="transmembrane region" description="Helical" evidence="1">
    <location>
        <begin position="577"/>
        <end position="598"/>
    </location>
</feature>
<keyword evidence="1" id="KW-0812">Transmembrane</keyword>
<evidence type="ECO:0000313" key="2">
    <source>
        <dbReference type="EMBL" id="MRH79008.1"/>
    </source>
</evidence>
<sequence length="724" mass="80666">MKINVYSFLGSWQRRSVFVGLLVFGLVLLAQGIYRPIIVQVEARAEAMAQAEVFVAPFPGGPYTPEKARLARLEAQAWTQATFAFHVAYPIQELRIDTAKQAINVDIRNIHIQSRWGQQTLSPGQILANIQRAHQIDVPAQAADSLLMVGTGRDPHFVLSLSPELYAPSIWQRITAALVPTIIGIVIWLLVELLKPHQTRLARLPEKIGYLVETRSPLLVGLLGALGLSVLLVLQFEIARITPMYQGPDEEAQVPVSFAGFHQMAFGGDGQCTLIWADLITVRDEIMPIARRLRLPVTQEQVSFLKDLRENSPPPTAETPLIKTNRHTCGATLMLTHAYNWLPVLIYKTQPNTPSIDYLSYLRYGQILLAYFIYALTFFVIARGRSLLAPVLTQAGQARLKMGLALSLLVYLAIPQMLFMTSVINDTGYAAPLGIFTLVSVFVFHRWITPILLLIAVAMFASELVAYLAFVVVGILWLMGQALNGWHNGYRWLWIIASLIAAGIAMGPLLLNLLDASRHLIPLSIPSPLIGAEHPEVFYRHIWQTAQFVYSFGLLDYNSFFGVLGQLDTVFPERGPIAFKVLVYGLVALLVANGLVSLRNGHRPLQNWKQKHTLFALFILILIPLAVSVASYATFDHYARAANEWGREIQGRYFLPLYLYPFSFLAIAVVLAAQSKRALGVTLLATIALISGVVFYTSSVMLDVLAMRYYPNPEVMAAYRQLLP</sequence>
<gene>
    <name evidence="2" type="ORF">GH984_09875</name>
</gene>
<organism evidence="2 3">
    <name type="scientific">Spiribacter salilacus</name>
    <dbReference type="NCBI Taxonomy" id="2664894"/>
    <lineage>
        <taxon>Bacteria</taxon>
        <taxon>Pseudomonadati</taxon>
        <taxon>Pseudomonadota</taxon>
        <taxon>Gammaproteobacteria</taxon>
        <taxon>Chromatiales</taxon>
        <taxon>Ectothiorhodospiraceae</taxon>
        <taxon>Spiribacter</taxon>
    </lineage>
</organism>
<feature type="transmembrane region" description="Helical" evidence="1">
    <location>
        <begin position="548"/>
        <end position="565"/>
    </location>
</feature>
<feature type="transmembrane region" description="Helical" evidence="1">
    <location>
        <begin position="614"/>
        <end position="633"/>
    </location>
</feature>
<keyword evidence="3" id="KW-1185">Reference proteome</keyword>
<evidence type="ECO:0008006" key="4">
    <source>
        <dbReference type="Google" id="ProtNLM"/>
    </source>
</evidence>
<feature type="transmembrane region" description="Helical" evidence="1">
    <location>
        <begin position="215"/>
        <end position="236"/>
    </location>
</feature>
<keyword evidence="1" id="KW-0472">Membrane</keyword>
<feature type="transmembrane region" description="Helical" evidence="1">
    <location>
        <begin position="427"/>
        <end position="444"/>
    </location>
</feature>
<name>A0A6N7QV29_9GAMM</name>
<feature type="transmembrane region" description="Helical" evidence="1">
    <location>
        <begin position="451"/>
        <end position="480"/>
    </location>
</feature>
<dbReference type="RefSeq" id="WP_153720055.1">
    <property type="nucleotide sequence ID" value="NZ_WJPP01000005.1"/>
</dbReference>
<dbReference type="Proteomes" id="UP000433788">
    <property type="component" value="Unassembled WGS sequence"/>
</dbReference>
<feature type="transmembrane region" description="Helical" evidence="1">
    <location>
        <begin position="680"/>
        <end position="702"/>
    </location>
</feature>
<reference evidence="2 3" key="1">
    <citation type="submission" date="2019-11" db="EMBL/GenBank/DDBJ databases">
        <authorList>
            <person name="Zhang X.Y."/>
        </authorList>
    </citation>
    <scope>NUCLEOTIDE SEQUENCE [LARGE SCALE GENOMIC DNA]</scope>
    <source>
        <strain evidence="2 3">C176</strain>
    </source>
</reference>
<evidence type="ECO:0000256" key="1">
    <source>
        <dbReference type="SAM" id="Phobius"/>
    </source>
</evidence>
<feature type="transmembrane region" description="Helical" evidence="1">
    <location>
        <begin position="170"/>
        <end position="194"/>
    </location>
</feature>
<feature type="transmembrane region" description="Helical" evidence="1">
    <location>
        <begin position="653"/>
        <end position="673"/>
    </location>
</feature>
<feature type="transmembrane region" description="Helical" evidence="1">
    <location>
        <begin position="403"/>
        <end position="421"/>
    </location>
</feature>
<feature type="transmembrane region" description="Helical" evidence="1">
    <location>
        <begin position="361"/>
        <end position="382"/>
    </location>
</feature>
<proteinExistence type="predicted"/>
<dbReference type="AlphaFoldDB" id="A0A6N7QV29"/>
<dbReference type="EMBL" id="WJPP01000005">
    <property type="protein sequence ID" value="MRH79008.1"/>
    <property type="molecule type" value="Genomic_DNA"/>
</dbReference>
<accession>A0A6N7QV29</accession>
<feature type="transmembrane region" description="Helical" evidence="1">
    <location>
        <begin position="492"/>
        <end position="514"/>
    </location>
</feature>